<gene>
    <name evidence="3" type="ORF">SAMN04515671_2481</name>
</gene>
<evidence type="ECO:0000256" key="2">
    <source>
        <dbReference type="SAM" id="Phobius"/>
    </source>
</evidence>
<evidence type="ECO:0000256" key="1">
    <source>
        <dbReference type="SAM" id="MobiDB-lite"/>
    </source>
</evidence>
<dbReference type="Proteomes" id="UP000198741">
    <property type="component" value="Chromosome I"/>
</dbReference>
<feature type="region of interest" description="Disordered" evidence="1">
    <location>
        <begin position="1"/>
        <end position="35"/>
    </location>
</feature>
<keyword evidence="4" id="KW-1185">Reference proteome</keyword>
<keyword evidence="2" id="KW-0812">Transmembrane</keyword>
<organism evidence="3 4">
    <name type="scientific">Nakamurella panacisegetis</name>
    <dbReference type="NCBI Taxonomy" id="1090615"/>
    <lineage>
        <taxon>Bacteria</taxon>
        <taxon>Bacillati</taxon>
        <taxon>Actinomycetota</taxon>
        <taxon>Actinomycetes</taxon>
        <taxon>Nakamurellales</taxon>
        <taxon>Nakamurellaceae</taxon>
        <taxon>Nakamurella</taxon>
    </lineage>
</organism>
<dbReference type="AlphaFoldDB" id="A0A1H0NU30"/>
<evidence type="ECO:0000313" key="3">
    <source>
        <dbReference type="EMBL" id="SDO95975.1"/>
    </source>
</evidence>
<feature type="transmembrane region" description="Helical" evidence="2">
    <location>
        <begin position="146"/>
        <end position="167"/>
    </location>
</feature>
<dbReference type="RefSeq" id="WP_197676153.1">
    <property type="nucleotide sequence ID" value="NZ_LT629710.1"/>
</dbReference>
<protein>
    <recommendedName>
        <fullName evidence="5">DUF3592 domain-containing protein</fullName>
    </recommendedName>
</protein>
<evidence type="ECO:0008006" key="5">
    <source>
        <dbReference type="Google" id="ProtNLM"/>
    </source>
</evidence>
<proteinExistence type="predicted"/>
<reference evidence="3 4" key="1">
    <citation type="submission" date="2016-10" db="EMBL/GenBank/DDBJ databases">
        <authorList>
            <person name="de Groot N.N."/>
        </authorList>
    </citation>
    <scope>NUCLEOTIDE SEQUENCE [LARGE SCALE GENOMIC DNA]</scope>
    <source>
        <strain evidence="4">P4-7,KCTC 19426,CECT 7604</strain>
    </source>
</reference>
<sequence length="187" mass="19772">MTVDPPPSTAPPARPTPRPRLSIPRPARTAPRRRLRPGQGYRLAAHVVLGLACAAIVMVAALAVGMRLDDRQIDGHHGTATATVISISALRTGIEFVDGAGVTIRPPKGVLYPGLLSVGQRFQVEYSTLDPTVVRVAGRTAAVGDLLLGITLGVTVVVAAPLIFFLHRRSRRAAARRQPAVAPPPSR</sequence>
<accession>A0A1H0NU30</accession>
<keyword evidence="2" id="KW-0472">Membrane</keyword>
<name>A0A1H0NU30_9ACTN</name>
<evidence type="ECO:0000313" key="4">
    <source>
        <dbReference type="Proteomes" id="UP000198741"/>
    </source>
</evidence>
<feature type="compositionally biased region" description="Pro residues" evidence="1">
    <location>
        <begin position="1"/>
        <end position="18"/>
    </location>
</feature>
<keyword evidence="2" id="KW-1133">Transmembrane helix</keyword>
<feature type="transmembrane region" description="Helical" evidence="2">
    <location>
        <begin position="43"/>
        <end position="64"/>
    </location>
</feature>
<dbReference type="STRING" id="1090615.SAMN04515671_2481"/>
<dbReference type="EMBL" id="LT629710">
    <property type="protein sequence ID" value="SDO95975.1"/>
    <property type="molecule type" value="Genomic_DNA"/>
</dbReference>